<proteinExistence type="predicted"/>
<organism evidence="1 2">
    <name type="scientific">Rhizodiscina lignyota</name>
    <dbReference type="NCBI Taxonomy" id="1504668"/>
    <lineage>
        <taxon>Eukaryota</taxon>
        <taxon>Fungi</taxon>
        <taxon>Dikarya</taxon>
        <taxon>Ascomycota</taxon>
        <taxon>Pezizomycotina</taxon>
        <taxon>Dothideomycetes</taxon>
        <taxon>Pleosporomycetidae</taxon>
        <taxon>Aulographales</taxon>
        <taxon>Rhizodiscinaceae</taxon>
        <taxon>Rhizodiscina</taxon>
    </lineage>
</organism>
<dbReference type="OrthoDB" id="288942at2759"/>
<dbReference type="AlphaFoldDB" id="A0A9P4IDA1"/>
<reference evidence="1" key="1">
    <citation type="journal article" date="2020" name="Stud. Mycol.">
        <title>101 Dothideomycetes genomes: a test case for predicting lifestyles and emergence of pathogens.</title>
        <authorList>
            <person name="Haridas S."/>
            <person name="Albert R."/>
            <person name="Binder M."/>
            <person name="Bloem J."/>
            <person name="Labutti K."/>
            <person name="Salamov A."/>
            <person name="Andreopoulos B."/>
            <person name="Baker S."/>
            <person name="Barry K."/>
            <person name="Bills G."/>
            <person name="Bluhm B."/>
            <person name="Cannon C."/>
            <person name="Castanera R."/>
            <person name="Culley D."/>
            <person name="Daum C."/>
            <person name="Ezra D."/>
            <person name="Gonzalez J."/>
            <person name="Henrissat B."/>
            <person name="Kuo A."/>
            <person name="Liang C."/>
            <person name="Lipzen A."/>
            <person name="Lutzoni F."/>
            <person name="Magnuson J."/>
            <person name="Mondo S."/>
            <person name="Nolan M."/>
            <person name="Ohm R."/>
            <person name="Pangilinan J."/>
            <person name="Park H.-J."/>
            <person name="Ramirez L."/>
            <person name="Alfaro M."/>
            <person name="Sun H."/>
            <person name="Tritt A."/>
            <person name="Yoshinaga Y."/>
            <person name="Zwiers L.-H."/>
            <person name="Turgeon B."/>
            <person name="Goodwin S."/>
            <person name="Spatafora J."/>
            <person name="Crous P."/>
            <person name="Grigoriev I."/>
        </authorList>
    </citation>
    <scope>NUCLEOTIDE SEQUENCE</scope>
    <source>
        <strain evidence="1">CBS 133067</strain>
    </source>
</reference>
<name>A0A9P4IDA1_9PEZI</name>
<dbReference type="EMBL" id="ML978128">
    <property type="protein sequence ID" value="KAF2097537.1"/>
    <property type="molecule type" value="Genomic_DNA"/>
</dbReference>
<dbReference type="SUPFAM" id="SSF50447">
    <property type="entry name" value="Translation proteins"/>
    <property type="match status" value="1"/>
</dbReference>
<evidence type="ECO:0008006" key="3">
    <source>
        <dbReference type="Google" id="ProtNLM"/>
    </source>
</evidence>
<dbReference type="InterPro" id="IPR009000">
    <property type="entry name" value="Transl_B-barrel_sf"/>
</dbReference>
<dbReference type="InterPro" id="IPR051335">
    <property type="entry name" value="Alanyl-tRNA_Editing_Enzymes"/>
</dbReference>
<dbReference type="SUPFAM" id="SSF55186">
    <property type="entry name" value="ThrRS/AlaRS common domain"/>
    <property type="match status" value="1"/>
</dbReference>
<sequence>MSSNKLCHLIYQHDDKLYTTSTTLTACTPFPYALDPDRAIFKSQDVCPSSYVVETKSTIFHAQGGGQPSDVGAMSAPGVEFDVLSVRHAPNHRVLHLGNFKDGQNFKTEVEITQRVDEATRLLHSRIHTAGHLLSLAIRSLSASASAPPASTIVLFPTPDDGKALLPEIEELKASHYPGAAFVEFKGLIPGDAKAAIQSRCDEIVAADLPVQCHWWEEGELRTRCANVTESIDGLLEEIEDGKKQARAMEVVGLGAYPCGGTHVGTTLDVGRVVVRNIKRAKGPYADQSRKLTRSSVKRSVS</sequence>
<accession>A0A9P4IDA1</accession>
<dbReference type="Proteomes" id="UP000799772">
    <property type="component" value="Unassembled WGS sequence"/>
</dbReference>
<dbReference type="PANTHER" id="PTHR43462:SF2">
    <property type="entry name" value="THREONYL AND ALANYL TRNA SYNTHETASE SECOND ADDITIONAL DOMAIN-CONTAINING PROTEIN"/>
    <property type="match status" value="1"/>
</dbReference>
<evidence type="ECO:0000313" key="1">
    <source>
        <dbReference type="EMBL" id="KAF2097537.1"/>
    </source>
</evidence>
<protein>
    <recommendedName>
        <fullName evidence="3">ThrRS/AlaRS common domain-containing protein</fullName>
    </recommendedName>
</protein>
<comment type="caution">
    <text evidence="1">The sequence shown here is derived from an EMBL/GenBank/DDBJ whole genome shotgun (WGS) entry which is preliminary data.</text>
</comment>
<dbReference type="Gene3D" id="2.40.30.130">
    <property type="match status" value="1"/>
</dbReference>
<dbReference type="PROSITE" id="PS51257">
    <property type="entry name" value="PROKAR_LIPOPROTEIN"/>
    <property type="match status" value="1"/>
</dbReference>
<evidence type="ECO:0000313" key="2">
    <source>
        <dbReference type="Proteomes" id="UP000799772"/>
    </source>
</evidence>
<dbReference type="Gene3D" id="3.30.980.10">
    <property type="entry name" value="Threonyl-trna Synthetase, Chain A, domain 2"/>
    <property type="match status" value="1"/>
</dbReference>
<keyword evidence="2" id="KW-1185">Reference proteome</keyword>
<gene>
    <name evidence="1" type="ORF">NA57DRAFT_58115</name>
</gene>
<dbReference type="GO" id="GO:0000166">
    <property type="term" value="F:nucleotide binding"/>
    <property type="evidence" value="ECO:0007669"/>
    <property type="project" value="InterPro"/>
</dbReference>
<dbReference type="InterPro" id="IPR018163">
    <property type="entry name" value="Thr/Ala-tRNA-synth_IIc_edit"/>
</dbReference>
<dbReference type="PANTHER" id="PTHR43462">
    <property type="entry name" value="ALANYL-TRNA EDITING PROTEIN"/>
    <property type="match status" value="1"/>
</dbReference>